<keyword evidence="2" id="KW-1185">Reference proteome</keyword>
<accession>A0ABV9NTN8</accession>
<evidence type="ECO:0000313" key="2">
    <source>
        <dbReference type="Proteomes" id="UP001595896"/>
    </source>
</evidence>
<evidence type="ECO:0000313" key="1">
    <source>
        <dbReference type="EMBL" id="MFC4736713.1"/>
    </source>
</evidence>
<comment type="caution">
    <text evidence="1">The sequence shown here is derived from an EMBL/GenBank/DDBJ whole genome shotgun (WGS) entry which is preliminary data.</text>
</comment>
<proteinExistence type="predicted"/>
<dbReference type="EMBL" id="JBHSGK010000008">
    <property type="protein sequence ID" value="MFC4736713.1"/>
    <property type="molecule type" value="Genomic_DNA"/>
</dbReference>
<reference evidence="2" key="1">
    <citation type="journal article" date="2019" name="Int. J. Syst. Evol. Microbiol.">
        <title>The Global Catalogue of Microorganisms (GCM) 10K type strain sequencing project: providing services to taxonomists for standard genome sequencing and annotation.</title>
        <authorList>
            <consortium name="The Broad Institute Genomics Platform"/>
            <consortium name="The Broad Institute Genome Sequencing Center for Infectious Disease"/>
            <person name="Wu L."/>
            <person name="Ma J."/>
        </authorList>
    </citation>
    <scope>NUCLEOTIDE SEQUENCE [LARGE SCALE GENOMIC DNA]</scope>
    <source>
        <strain evidence="2">JCM 12165</strain>
    </source>
</reference>
<name>A0ABV9NTN8_9BACI</name>
<gene>
    <name evidence="1" type="ORF">ACFO4L_08975</name>
</gene>
<organism evidence="1 2">
    <name type="scientific">Bacillus daqingensis</name>
    <dbReference type="NCBI Taxonomy" id="872396"/>
    <lineage>
        <taxon>Bacteria</taxon>
        <taxon>Bacillati</taxon>
        <taxon>Bacillota</taxon>
        <taxon>Bacilli</taxon>
        <taxon>Bacillales</taxon>
        <taxon>Bacillaceae</taxon>
        <taxon>Bacillus</taxon>
    </lineage>
</organism>
<dbReference type="PROSITE" id="PS51257">
    <property type="entry name" value="PROKAR_LIPOPROTEIN"/>
    <property type="match status" value="1"/>
</dbReference>
<protein>
    <submittedName>
        <fullName evidence="1">Uncharacterized protein</fullName>
    </submittedName>
</protein>
<sequence>MQKYIQSSALLSLAFLTACGEGENAELNEGQLEDDQNNIEAMADEENAGEEGQLSYFDELRNRTYDTPESYLDEEKYRSIEETLRNLNLPEKGKSIEGDLIVYENGFEFERETKVATHGHLPSPEFHQRDPEIPEASQAVGLMMKRASISYDSFNTPSGEFGLPLSGGTDYYGEYITEPMGTFGTERIEEEGRPTEIIHYGWDAIQNTSININRELYELEQHYKSEEYQLIHEWSYETRHLLYRAVTNNAEQYETGFEYYELAVENIERMNEIIESL</sequence>
<dbReference type="Proteomes" id="UP001595896">
    <property type="component" value="Unassembled WGS sequence"/>
</dbReference>
<dbReference type="RefSeq" id="WP_377909344.1">
    <property type="nucleotide sequence ID" value="NZ_JBHSGK010000008.1"/>
</dbReference>